<proteinExistence type="predicted"/>
<dbReference type="PANTHER" id="PTHR40640:SF1">
    <property type="entry name" value="ANCHORED GLYCOPROTEIN, PUTATIVE (AFU_ORTHOLOGUE AFUA_8G04860)-RELATED"/>
    <property type="match status" value="1"/>
</dbReference>
<reference evidence="2 3" key="1">
    <citation type="journal article" date="2016" name="Nat. Commun.">
        <title>Ectomycorrhizal ecology is imprinted in the genome of the dominant symbiotic fungus Cenococcum geophilum.</title>
        <authorList>
            <consortium name="DOE Joint Genome Institute"/>
            <person name="Peter M."/>
            <person name="Kohler A."/>
            <person name="Ohm R.A."/>
            <person name="Kuo A."/>
            <person name="Krutzmann J."/>
            <person name="Morin E."/>
            <person name="Arend M."/>
            <person name="Barry K.W."/>
            <person name="Binder M."/>
            <person name="Choi C."/>
            <person name="Clum A."/>
            <person name="Copeland A."/>
            <person name="Grisel N."/>
            <person name="Haridas S."/>
            <person name="Kipfer T."/>
            <person name="LaButti K."/>
            <person name="Lindquist E."/>
            <person name="Lipzen A."/>
            <person name="Maire R."/>
            <person name="Meier B."/>
            <person name="Mihaltcheva S."/>
            <person name="Molinier V."/>
            <person name="Murat C."/>
            <person name="Poggeler S."/>
            <person name="Quandt C.A."/>
            <person name="Sperisen C."/>
            <person name="Tritt A."/>
            <person name="Tisserant E."/>
            <person name="Crous P.W."/>
            <person name="Henrissat B."/>
            <person name="Nehls U."/>
            <person name="Egli S."/>
            <person name="Spatafora J.W."/>
            <person name="Grigoriev I.V."/>
            <person name="Martin F.M."/>
        </authorList>
    </citation>
    <scope>NUCLEOTIDE SEQUENCE [LARGE SCALE GENOMIC DNA]</scope>
    <source>
        <strain evidence="2 3">CBS 207.34</strain>
    </source>
</reference>
<sequence>MLVLYTSVAFLASRVMAQSSTVSLINPYAGEGSEASIIGVDSTATTYEVTCAPVTTDFCGPALTITQGPSMWEMAYTESGEISVSAHCDLEGTSTATCTESIGGTLANSQGVDTSVLSGDDFSSLWAPVVITAGLEKLGAASTAAATTASQTPTSGLKASSRASVGSTASITTITGTATGSASGSATGSATGSAAAQASSTGAATANLVQKGSIAGLAGVLLAAIAL</sequence>
<evidence type="ECO:0000313" key="2">
    <source>
        <dbReference type="EMBL" id="OCL12414.1"/>
    </source>
</evidence>
<name>A0A8E2F8K8_9PEZI</name>
<protein>
    <recommendedName>
        <fullName evidence="4">GPI anchored protein</fullName>
    </recommendedName>
</protein>
<organism evidence="2 3">
    <name type="scientific">Glonium stellatum</name>
    <dbReference type="NCBI Taxonomy" id="574774"/>
    <lineage>
        <taxon>Eukaryota</taxon>
        <taxon>Fungi</taxon>
        <taxon>Dikarya</taxon>
        <taxon>Ascomycota</taxon>
        <taxon>Pezizomycotina</taxon>
        <taxon>Dothideomycetes</taxon>
        <taxon>Pleosporomycetidae</taxon>
        <taxon>Gloniales</taxon>
        <taxon>Gloniaceae</taxon>
        <taxon>Glonium</taxon>
    </lineage>
</organism>
<keyword evidence="3" id="KW-1185">Reference proteome</keyword>
<dbReference type="OrthoDB" id="4991875at2759"/>
<dbReference type="EMBL" id="KV748881">
    <property type="protein sequence ID" value="OCL12414.1"/>
    <property type="molecule type" value="Genomic_DNA"/>
</dbReference>
<gene>
    <name evidence="2" type="ORF">AOQ84DRAFT_155443</name>
</gene>
<evidence type="ECO:0008006" key="4">
    <source>
        <dbReference type="Google" id="ProtNLM"/>
    </source>
</evidence>
<keyword evidence="1" id="KW-0732">Signal</keyword>
<dbReference type="Proteomes" id="UP000250140">
    <property type="component" value="Unassembled WGS sequence"/>
</dbReference>
<dbReference type="PANTHER" id="PTHR40640">
    <property type="entry name" value="ANCHORED GLYCOPROTEIN, PUTATIVE (AFU_ORTHOLOGUE AFUA_8G04860)-RELATED"/>
    <property type="match status" value="1"/>
</dbReference>
<evidence type="ECO:0000256" key="1">
    <source>
        <dbReference type="SAM" id="SignalP"/>
    </source>
</evidence>
<evidence type="ECO:0000313" key="3">
    <source>
        <dbReference type="Proteomes" id="UP000250140"/>
    </source>
</evidence>
<feature type="chain" id="PRO_5034500888" description="GPI anchored protein" evidence="1">
    <location>
        <begin position="18"/>
        <end position="227"/>
    </location>
</feature>
<dbReference type="AlphaFoldDB" id="A0A8E2F8K8"/>
<feature type="signal peptide" evidence="1">
    <location>
        <begin position="1"/>
        <end position="17"/>
    </location>
</feature>
<accession>A0A8E2F8K8</accession>